<dbReference type="InterPro" id="IPR036397">
    <property type="entry name" value="RNaseH_sf"/>
</dbReference>
<protein>
    <recommendedName>
        <fullName evidence="3">Tc1-like transposase DDE domain-containing protein</fullName>
    </recommendedName>
</protein>
<evidence type="ECO:0008006" key="3">
    <source>
        <dbReference type="Google" id="ProtNLM"/>
    </source>
</evidence>
<evidence type="ECO:0000313" key="1">
    <source>
        <dbReference type="EMBL" id="KAF1945309.1"/>
    </source>
</evidence>
<accession>A0A6A5T0W9</accession>
<dbReference type="Gene3D" id="3.30.420.10">
    <property type="entry name" value="Ribonuclease H-like superfamily/Ribonuclease H"/>
    <property type="match status" value="1"/>
</dbReference>
<dbReference type="GO" id="GO:0003676">
    <property type="term" value="F:nucleic acid binding"/>
    <property type="evidence" value="ECO:0007669"/>
    <property type="project" value="InterPro"/>
</dbReference>
<organism evidence="1 2">
    <name type="scientific">Clathrospora elynae</name>
    <dbReference type="NCBI Taxonomy" id="706981"/>
    <lineage>
        <taxon>Eukaryota</taxon>
        <taxon>Fungi</taxon>
        <taxon>Dikarya</taxon>
        <taxon>Ascomycota</taxon>
        <taxon>Pezizomycotina</taxon>
        <taxon>Dothideomycetes</taxon>
        <taxon>Pleosporomycetidae</taxon>
        <taxon>Pleosporales</taxon>
        <taxon>Diademaceae</taxon>
        <taxon>Clathrospora</taxon>
    </lineage>
</organism>
<dbReference type="OrthoDB" id="3943628at2759"/>
<dbReference type="AlphaFoldDB" id="A0A6A5T0W9"/>
<dbReference type="Proteomes" id="UP000800038">
    <property type="component" value="Unassembled WGS sequence"/>
</dbReference>
<reference evidence="1" key="1">
    <citation type="journal article" date="2020" name="Stud. Mycol.">
        <title>101 Dothideomycetes genomes: a test case for predicting lifestyles and emergence of pathogens.</title>
        <authorList>
            <person name="Haridas S."/>
            <person name="Albert R."/>
            <person name="Binder M."/>
            <person name="Bloem J."/>
            <person name="Labutti K."/>
            <person name="Salamov A."/>
            <person name="Andreopoulos B."/>
            <person name="Baker S."/>
            <person name="Barry K."/>
            <person name="Bills G."/>
            <person name="Bluhm B."/>
            <person name="Cannon C."/>
            <person name="Castanera R."/>
            <person name="Culley D."/>
            <person name="Daum C."/>
            <person name="Ezra D."/>
            <person name="Gonzalez J."/>
            <person name="Henrissat B."/>
            <person name="Kuo A."/>
            <person name="Liang C."/>
            <person name="Lipzen A."/>
            <person name="Lutzoni F."/>
            <person name="Magnuson J."/>
            <person name="Mondo S."/>
            <person name="Nolan M."/>
            <person name="Ohm R."/>
            <person name="Pangilinan J."/>
            <person name="Park H.-J."/>
            <person name="Ramirez L."/>
            <person name="Alfaro M."/>
            <person name="Sun H."/>
            <person name="Tritt A."/>
            <person name="Yoshinaga Y."/>
            <person name="Zwiers L.-H."/>
            <person name="Turgeon B."/>
            <person name="Goodwin S."/>
            <person name="Spatafora J."/>
            <person name="Crous P."/>
            <person name="Grigoriev I."/>
        </authorList>
    </citation>
    <scope>NUCLEOTIDE SEQUENCE</scope>
    <source>
        <strain evidence="1">CBS 161.51</strain>
    </source>
</reference>
<evidence type="ECO:0000313" key="2">
    <source>
        <dbReference type="Proteomes" id="UP000800038"/>
    </source>
</evidence>
<proteinExistence type="predicted"/>
<name>A0A6A5T0W9_9PLEO</name>
<dbReference type="EMBL" id="ML976010">
    <property type="protein sequence ID" value="KAF1945309.1"/>
    <property type="molecule type" value="Genomic_DNA"/>
</dbReference>
<sequence>MSLEVYRDQILEPIAKPWLERGDNFVLEEDNDSGHGRGDLKGGNIVKTWKENNKLEHYFNYSGSPDLAPIENCWRPPKQFLQHFPHWDEFEICNLAVEGWGTVTQRCNGLSPVGHANSAVQPEALLRNRLNPIDGRNSAWQDLGATSPLASADGVV</sequence>
<keyword evidence="2" id="KW-1185">Reference proteome</keyword>
<gene>
    <name evidence="1" type="ORF">EJ02DRAFT_476471</name>
</gene>